<protein>
    <submittedName>
        <fullName evidence="3">Heparan-alpha-glucosaminide N-acetyltransferase domain-containing protein</fullName>
    </submittedName>
</protein>
<keyword evidence="4" id="KW-1185">Reference proteome</keyword>
<feature type="transmembrane region" description="Helical" evidence="1">
    <location>
        <begin position="21"/>
        <end position="38"/>
    </location>
</feature>
<gene>
    <name evidence="3" type="ORF">QWF21_13530</name>
</gene>
<dbReference type="Proteomes" id="UP001339167">
    <property type="component" value="Unassembled WGS sequence"/>
</dbReference>
<proteinExistence type="predicted"/>
<dbReference type="Pfam" id="PF07786">
    <property type="entry name" value="HGSNAT_cat"/>
    <property type="match status" value="1"/>
</dbReference>
<feature type="transmembrane region" description="Helical" evidence="1">
    <location>
        <begin position="371"/>
        <end position="390"/>
    </location>
</feature>
<reference evidence="3 4" key="1">
    <citation type="submission" date="2023-06" db="EMBL/GenBank/DDBJ databases">
        <title>Alkalimonas sp., MEB004 an alkaliphilic bacterium isolated from Lonar Lake, India.</title>
        <authorList>
            <person name="Joshi A."/>
            <person name="Thite S."/>
        </authorList>
    </citation>
    <scope>NUCLEOTIDE SEQUENCE [LARGE SCALE GENOMIC DNA]</scope>
    <source>
        <strain evidence="3 4">MEB004</strain>
    </source>
</reference>
<feature type="transmembrane region" description="Helical" evidence="1">
    <location>
        <begin position="102"/>
        <end position="119"/>
    </location>
</feature>
<feature type="transmembrane region" description="Helical" evidence="1">
    <location>
        <begin position="259"/>
        <end position="278"/>
    </location>
</feature>
<feature type="transmembrane region" description="Helical" evidence="1">
    <location>
        <begin position="227"/>
        <end position="247"/>
    </location>
</feature>
<dbReference type="PANTHER" id="PTHR31061">
    <property type="entry name" value="LD22376P"/>
    <property type="match status" value="1"/>
</dbReference>
<feature type="transmembrane region" description="Helical" evidence="1">
    <location>
        <begin position="290"/>
        <end position="309"/>
    </location>
</feature>
<sequence length="398" mass="44486">MFQRLSNYADSILSALPANRLLAIDTFRGLTITAMILVNNPGSWGAIYAPLKHADWHGWTATDLIFPFFVFIVGVSILLSVGAQQARGVDKAAIVRHGAKRMLKLILLGWFLALFYYNFRDPSFNWLTDRLLEMRIPGVLQRLGVVYFATLLIVLYCPRRHYPGWAIGLCLLYSLLLLWVPYSDAEGVRYQGELVPGNNLAAWLDTLVFGAKHLYTDSQPFASDPEGLLSTLPAISSCLTGVIAAQYLHSKATLNQKILVLAGSGLILIVLAELLSNILPINKPLWTPSYVLLSTGFALVILAICLWLIDRHNYRRWTAPFVVFGANAIAFFMFAGVMARLFGLVPLGDRSVQSLLYGDLLQPLLGSYNGSLAYALLFLAMSYLVMHWMYKKGWFWKV</sequence>
<evidence type="ECO:0000259" key="2">
    <source>
        <dbReference type="Pfam" id="PF07786"/>
    </source>
</evidence>
<feature type="transmembrane region" description="Helical" evidence="1">
    <location>
        <begin position="164"/>
        <end position="182"/>
    </location>
</feature>
<evidence type="ECO:0000313" key="3">
    <source>
        <dbReference type="EMBL" id="MEE2025262.1"/>
    </source>
</evidence>
<feature type="domain" description="Heparan-alpha-glucosaminide N-acetyltransferase catalytic" evidence="2">
    <location>
        <begin position="20"/>
        <end position="169"/>
    </location>
</feature>
<evidence type="ECO:0000313" key="4">
    <source>
        <dbReference type="Proteomes" id="UP001339167"/>
    </source>
</evidence>
<organism evidence="3 4">
    <name type="scientific">Alkalimonas mucilaginosa</name>
    <dbReference type="NCBI Taxonomy" id="3057676"/>
    <lineage>
        <taxon>Bacteria</taxon>
        <taxon>Pseudomonadati</taxon>
        <taxon>Pseudomonadota</taxon>
        <taxon>Gammaproteobacteria</taxon>
        <taxon>Alkalimonas</taxon>
    </lineage>
</organism>
<dbReference type="PANTHER" id="PTHR31061:SF24">
    <property type="entry name" value="LD22376P"/>
    <property type="match status" value="1"/>
</dbReference>
<evidence type="ECO:0000256" key="1">
    <source>
        <dbReference type="SAM" id="Phobius"/>
    </source>
</evidence>
<keyword evidence="1" id="KW-0812">Transmembrane</keyword>
<comment type="caution">
    <text evidence="3">The sequence shown here is derived from an EMBL/GenBank/DDBJ whole genome shotgun (WGS) entry which is preliminary data.</text>
</comment>
<feature type="transmembrane region" description="Helical" evidence="1">
    <location>
        <begin position="58"/>
        <end position="81"/>
    </location>
</feature>
<dbReference type="EMBL" id="JAUGZK010000011">
    <property type="protein sequence ID" value="MEE2025262.1"/>
    <property type="molecule type" value="Genomic_DNA"/>
</dbReference>
<keyword evidence="1" id="KW-0472">Membrane</keyword>
<accession>A0ABU7JHT4</accession>
<feature type="transmembrane region" description="Helical" evidence="1">
    <location>
        <begin position="321"/>
        <end position="342"/>
    </location>
</feature>
<dbReference type="RefSeq" id="WP_330088581.1">
    <property type="nucleotide sequence ID" value="NZ_JAUGZK010000011.1"/>
</dbReference>
<keyword evidence="1" id="KW-1133">Transmembrane helix</keyword>
<name>A0ABU7JHT4_9GAMM</name>
<dbReference type="InterPro" id="IPR012429">
    <property type="entry name" value="HGSNAT_cat"/>
</dbReference>
<feature type="transmembrane region" description="Helical" evidence="1">
    <location>
        <begin position="139"/>
        <end position="157"/>
    </location>
</feature>